<evidence type="ECO:0000256" key="2">
    <source>
        <dbReference type="ARBA" id="ARBA00005311"/>
    </source>
</evidence>
<dbReference type="RefSeq" id="XP_056080463.1">
    <property type="nucleotide sequence ID" value="XM_056223587.1"/>
</dbReference>
<evidence type="ECO:0000313" key="8">
    <source>
        <dbReference type="Proteomes" id="UP001161438"/>
    </source>
</evidence>
<sequence>MGFWENNKDSIASGLKSAGKYGYQGTKYVAKTGYKASKKHYNNSKSRREKKNGKKNSSDEEYESEEEEYERKPTDIRNLKDPNSFPPPPLKPGQRTYTSQQQQQQQQIPNGQPNYASQGAYQGQPCTEPIGQSPYPQQQYSQYPQQQYSQYPQQQQAAILGQTPVSGEQMAPYRPNSNVNSLQSLPQSNQPQNPIQSQVSLNSGSHQTSGLPQQNPQYSAQSCNSVAPLSSQNNLPYQQPQPSQYGSQGSSDLGQSQLPLNPQRIENTQQQFSAQFDQRGLPPLEQSQQQQQPLPPRRGQPIPATPGQFPSNDFDQQQQQQCMNQEYAPIPYSNQFNTAGIPGTATIPSVAHGQSITNATNMQDATISYGISPIQVQPPTGGQPPVPVRMQVQPLQSIQSGNAYQAGSTFDSTSSTPHFQVTPFDPDAPIPKPKIDMPMVDVNSLPPPPTHRDRGVVVKQDSTLSAGSSPAPGKKIPLKTESSSAVSLPPRNPPTSTDNELKSGTDESTTESSILGHYDVELNILPPPKPFRHGLGSVSSEYTGQTAPEQKAPTLPSRNGIEPPSQLSRGGSETTDSIVSMNSAKTQDAPISNFLPPPKPFRHTELQRNQSARTSFLENKNEVLPIPSYEEAKNIEPQLLSQSKPQFQSRSGTAHMETQPIQNFQPPPKPFRRSQPSKDNNDGSYNIDGREENNGRGRGRIAKNSESDGCDSNSRNSSENDGVDHVGTCHGNFVSEGSLTPPAPSRSEKVRETITTSGGESLKGANVNEKPSSLSSSPIQVPGSNRKAPPPVVKPKPKSFSLKVNESSNEPTTKGTTNPLKESGEVEVLKTITDELSHFKLRKTNVNLEELGSLKHVNESSPVQSDLDDKYVSASGSITPPRPPPPRTSVKKVPPVVPRKNDNLKKKPPVVPKKKMLLRSLEPRPIKMEGVDWGDKSDGNDNLNPFERYKRNVVPQEEDRLHK</sequence>
<feature type="compositionally biased region" description="Basic and acidic residues" evidence="6">
    <location>
        <begin position="921"/>
        <end position="939"/>
    </location>
</feature>
<feature type="compositionally biased region" description="Low complexity" evidence="6">
    <location>
        <begin position="230"/>
        <end position="260"/>
    </location>
</feature>
<dbReference type="GO" id="GO:0045121">
    <property type="term" value="C:membrane raft"/>
    <property type="evidence" value="ECO:0007669"/>
    <property type="project" value="UniProtKB-SubCell"/>
</dbReference>
<feature type="compositionally biased region" description="Polar residues" evidence="6">
    <location>
        <begin position="710"/>
        <end position="720"/>
    </location>
</feature>
<feature type="compositionally biased region" description="Polar residues" evidence="6">
    <location>
        <begin position="639"/>
        <end position="652"/>
    </location>
</feature>
<evidence type="ECO:0000256" key="1">
    <source>
        <dbReference type="ARBA" id="ARBA00004256"/>
    </source>
</evidence>
<comment type="subcellular location">
    <subcellularLocation>
        <location evidence="1">Membrane raft</location>
        <topology evidence="1">Peripheral membrane protein</topology>
    </subcellularLocation>
</comment>
<feature type="compositionally biased region" description="Basic residues" evidence="6">
    <location>
        <begin position="36"/>
        <end position="54"/>
    </location>
</feature>
<evidence type="ECO:0000313" key="7">
    <source>
        <dbReference type="EMBL" id="CAI4037346.1"/>
    </source>
</evidence>
<dbReference type="GO" id="GO:0051016">
    <property type="term" value="P:barbed-end actin filament capping"/>
    <property type="evidence" value="ECO:0007669"/>
    <property type="project" value="InterPro"/>
</dbReference>
<dbReference type="Pfam" id="PF17096">
    <property type="entry name" value="AIM3"/>
    <property type="match status" value="1"/>
</dbReference>
<protein>
    <recommendedName>
        <fullName evidence="4">Altered inheritance of mitochondria protein 3</fullName>
    </recommendedName>
</protein>
<feature type="compositionally biased region" description="Polar residues" evidence="6">
    <location>
        <begin position="607"/>
        <end position="618"/>
    </location>
</feature>
<feature type="compositionally biased region" description="Polar residues" evidence="6">
    <location>
        <begin position="802"/>
        <end position="820"/>
    </location>
</feature>
<feature type="compositionally biased region" description="Basic and acidic residues" evidence="6">
    <location>
        <begin position="69"/>
        <end position="80"/>
    </location>
</feature>
<keyword evidence="8" id="KW-1185">Reference proteome</keyword>
<feature type="compositionally biased region" description="Low complexity" evidence="6">
    <location>
        <begin position="281"/>
        <end position="292"/>
    </location>
</feature>
<gene>
    <name evidence="7" type="primary">SMKI02G2180</name>
    <name evidence="7" type="ORF">SMKI_02G2180</name>
</gene>
<feature type="region of interest" description="Disordered" evidence="6">
    <location>
        <begin position="857"/>
        <end position="963"/>
    </location>
</feature>
<evidence type="ECO:0000256" key="6">
    <source>
        <dbReference type="SAM" id="MobiDB-lite"/>
    </source>
</evidence>
<dbReference type="Proteomes" id="UP001161438">
    <property type="component" value="Chromosome 2"/>
</dbReference>
<evidence type="ECO:0000256" key="3">
    <source>
        <dbReference type="ARBA" id="ARBA00011240"/>
    </source>
</evidence>
<feature type="compositionally biased region" description="Acidic residues" evidence="6">
    <location>
        <begin position="59"/>
        <end position="68"/>
    </location>
</feature>
<feature type="compositionally biased region" description="Basic residues" evidence="6">
    <location>
        <begin position="906"/>
        <end position="917"/>
    </location>
</feature>
<comment type="similarity">
    <text evidence="2">Belongs to the AIM3 family.</text>
</comment>
<reference evidence="7" key="1">
    <citation type="submission" date="2022-10" db="EMBL/GenBank/DDBJ databases">
        <authorList>
            <person name="Byrne P K."/>
        </authorList>
    </citation>
    <scope>NUCLEOTIDE SEQUENCE</scope>
    <source>
        <strain evidence="7">IFO1815</strain>
    </source>
</reference>
<evidence type="ECO:0000256" key="5">
    <source>
        <dbReference type="ARBA" id="ARBA00023136"/>
    </source>
</evidence>
<dbReference type="GO" id="GO:0030479">
    <property type="term" value="C:actin cortical patch"/>
    <property type="evidence" value="ECO:0007669"/>
    <property type="project" value="InterPro"/>
</dbReference>
<feature type="compositionally biased region" description="Polar residues" evidence="6">
    <location>
        <begin position="537"/>
        <end position="548"/>
    </location>
</feature>
<accession>A0AA35IX32</accession>
<feature type="compositionally biased region" description="Polar residues" evidence="6">
    <location>
        <begin position="403"/>
        <end position="419"/>
    </location>
</feature>
<dbReference type="InterPro" id="IPR031370">
    <property type="entry name" value="Aim3"/>
</dbReference>
<feature type="region of interest" description="Disordered" evidence="6">
    <location>
        <begin position="1"/>
        <end position="325"/>
    </location>
</feature>
<feature type="compositionally biased region" description="Low complexity" evidence="6">
    <location>
        <begin position="132"/>
        <end position="156"/>
    </location>
</feature>
<comment type="subunit">
    <text evidence="3">Interacts with RVS167.</text>
</comment>
<dbReference type="AlphaFoldDB" id="A0AA35IX32"/>
<feature type="compositionally biased region" description="Polar residues" evidence="6">
    <location>
        <begin position="201"/>
        <end position="229"/>
    </location>
</feature>
<feature type="compositionally biased region" description="Low complexity" evidence="6">
    <location>
        <begin position="175"/>
        <end position="200"/>
    </location>
</feature>
<feature type="region of interest" description="Disordered" evidence="6">
    <location>
        <begin position="403"/>
        <end position="822"/>
    </location>
</feature>
<proteinExistence type="inferred from homology"/>
<organism evidence="7 8">
    <name type="scientific">Saccharomyces mikatae IFO 1815</name>
    <dbReference type="NCBI Taxonomy" id="226126"/>
    <lineage>
        <taxon>Eukaryota</taxon>
        <taxon>Fungi</taxon>
        <taxon>Dikarya</taxon>
        <taxon>Ascomycota</taxon>
        <taxon>Saccharomycotina</taxon>
        <taxon>Saccharomycetes</taxon>
        <taxon>Saccharomycetales</taxon>
        <taxon>Saccharomycetaceae</taxon>
        <taxon>Saccharomyces</taxon>
    </lineage>
</organism>
<feature type="compositionally biased region" description="Polar residues" evidence="6">
    <location>
        <begin position="108"/>
        <end position="125"/>
    </location>
</feature>
<dbReference type="GeneID" id="80916559"/>
<evidence type="ECO:0000256" key="4">
    <source>
        <dbReference type="ARBA" id="ARBA00014284"/>
    </source>
</evidence>
<dbReference type="EMBL" id="OX365758">
    <property type="protein sequence ID" value="CAI4037346.1"/>
    <property type="molecule type" value="Genomic_DNA"/>
</dbReference>
<feature type="compositionally biased region" description="Polar residues" evidence="6">
    <location>
        <begin position="264"/>
        <end position="276"/>
    </location>
</feature>
<keyword evidence="5" id="KW-0472">Membrane</keyword>
<name>A0AA35IX32_SACMI</name>
<feature type="compositionally biased region" description="Polar residues" evidence="6">
    <location>
        <begin position="565"/>
        <end position="590"/>
    </location>
</feature>
<feature type="compositionally biased region" description="Polar residues" evidence="6">
    <location>
        <begin position="769"/>
        <end position="783"/>
    </location>
</feature>